<dbReference type="Proteomes" id="UP001147782">
    <property type="component" value="Unassembled WGS sequence"/>
</dbReference>
<sequence>MSALLTANSAIVSNSLSGSTDHLSVWLYDKNEKLVLTVDPGEVSHAVSFVAHSVRFLSFNGKEWFFPKNITLNPGDVIVFTPVRSGTKNVTVFSHGVQKDSFTLKSSLSSTMSKTDDVAMAAHTDPYLHKVFTLAKLHALMGSTRDEFNADLKARALTDTTPTKKLTREQFDLVNKANSTVRLEGTASDESDQDIYDETAMLCTAVNTRLAAIANAAHPDQWDISVPENQIKMTNAAANGLFNWYYSHMGQFLTSVNMTTTQVKNKYNTTTIKLDALVDLFKSLSLPGDKLQELSGAVDSFVESMSTLSSESTDKGLKNAKLTNFFSIQPPVGSPNLAKVSKMRMFYLQFNEATHEWSNSCSSGTTYELDTDVFQLDVEINRQVCHLTYDHNRDMVVANADAALDDMGAAGVDETVPAVKTDGPSPIGPAPVS</sequence>
<protein>
    <submittedName>
        <fullName evidence="1">Uncharacterized protein</fullName>
    </submittedName>
</protein>
<gene>
    <name evidence="1" type="ORF">N7496_000285</name>
</gene>
<reference evidence="1" key="2">
    <citation type="journal article" date="2023" name="IMA Fungus">
        <title>Comparative genomic study of the Penicillium genus elucidates a diverse pangenome and 15 lateral gene transfer events.</title>
        <authorList>
            <person name="Petersen C."/>
            <person name="Sorensen T."/>
            <person name="Nielsen M.R."/>
            <person name="Sondergaard T.E."/>
            <person name="Sorensen J.L."/>
            <person name="Fitzpatrick D.A."/>
            <person name="Frisvad J.C."/>
            <person name="Nielsen K.L."/>
        </authorList>
    </citation>
    <scope>NUCLEOTIDE SEQUENCE</scope>
    <source>
        <strain evidence="1">IBT 29864</strain>
    </source>
</reference>
<evidence type="ECO:0000313" key="1">
    <source>
        <dbReference type="EMBL" id="KAJ5389217.1"/>
    </source>
</evidence>
<organism evidence="1 2">
    <name type="scientific">Penicillium cataractarum</name>
    <dbReference type="NCBI Taxonomy" id="2100454"/>
    <lineage>
        <taxon>Eukaryota</taxon>
        <taxon>Fungi</taxon>
        <taxon>Dikarya</taxon>
        <taxon>Ascomycota</taxon>
        <taxon>Pezizomycotina</taxon>
        <taxon>Eurotiomycetes</taxon>
        <taxon>Eurotiomycetidae</taxon>
        <taxon>Eurotiales</taxon>
        <taxon>Aspergillaceae</taxon>
        <taxon>Penicillium</taxon>
    </lineage>
</organism>
<dbReference type="AlphaFoldDB" id="A0A9W9VTS1"/>
<reference evidence="1" key="1">
    <citation type="submission" date="2022-11" db="EMBL/GenBank/DDBJ databases">
        <authorList>
            <person name="Petersen C."/>
        </authorList>
    </citation>
    <scope>NUCLEOTIDE SEQUENCE</scope>
    <source>
        <strain evidence="1">IBT 29864</strain>
    </source>
</reference>
<proteinExistence type="predicted"/>
<keyword evidence="2" id="KW-1185">Reference proteome</keyword>
<name>A0A9W9VTS1_9EURO</name>
<dbReference type="RefSeq" id="XP_056559945.1">
    <property type="nucleotide sequence ID" value="XM_056693216.1"/>
</dbReference>
<accession>A0A9W9VTS1</accession>
<dbReference type="EMBL" id="JAPZBS010000001">
    <property type="protein sequence ID" value="KAJ5389217.1"/>
    <property type="molecule type" value="Genomic_DNA"/>
</dbReference>
<dbReference type="OrthoDB" id="5337474at2759"/>
<evidence type="ECO:0000313" key="2">
    <source>
        <dbReference type="Proteomes" id="UP001147782"/>
    </source>
</evidence>
<comment type="caution">
    <text evidence="1">The sequence shown here is derived from an EMBL/GenBank/DDBJ whole genome shotgun (WGS) entry which is preliminary data.</text>
</comment>
<dbReference type="GeneID" id="81432393"/>